<feature type="chain" id="PRO_5021019645" evidence="1">
    <location>
        <begin position="30"/>
        <end position="300"/>
    </location>
</feature>
<dbReference type="EMBL" id="SNXY01000007">
    <property type="protein sequence ID" value="TDP85566.1"/>
    <property type="molecule type" value="Genomic_DNA"/>
</dbReference>
<protein>
    <submittedName>
        <fullName evidence="2">Uncharacterized protein YbaP (TraB family)</fullName>
    </submittedName>
</protein>
<feature type="signal peptide" evidence="1">
    <location>
        <begin position="1"/>
        <end position="29"/>
    </location>
</feature>
<evidence type="ECO:0000313" key="2">
    <source>
        <dbReference type="EMBL" id="TDP85566.1"/>
    </source>
</evidence>
<gene>
    <name evidence="2" type="ORF">EDD54_2420</name>
</gene>
<keyword evidence="1" id="KW-0732">Signal</keyword>
<proteinExistence type="predicted"/>
<evidence type="ECO:0000256" key="1">
    <source>
        <dbReference type="SAM" id="SignalP"/>
    </source>
</evidence>
<dbReference type="Pfam" id="PF01963">
    <property type="entry name" value="TraB_PrgY_gumN"/>
    <property type="match status" value="1"/>
</dbReference>
<keyword evidence="3" id="KW-1185">Reference proteome</keyword>
<reference evidence="2 3" key="1">
    <citation type="submission" date="2019-03" db="EMBL/GenBank/DDBJ databases">
        <title>Genomic Encyclopedia of Type Strains, Phase IV (KMG-IV): sequencing the most valuable type-strain genomes for metagenomic binning, comparative biology and taxonomic classification.</title>
        <authorList>
            <person name="Goeker M."/>
        </authorList>
    </citation>
    <scope>NUCLEOTIDE SEQUENCE [LARGE SCALE GENOMIC DNA]</scope>
    <source>
        <strain evidence="2 3">DSM 102969</strain>
    </source>
</reference>
<dbReference type="InterPro" id="IPR002816">
    <property type="entry name" value="TraB/PrgY/GumN_fam"/>
</dbReference>
<comment type="caution">
    <text evidence="2">The sequence shown here is derived from an EMBL/GenBank/DDBJ whole genome shotgun (WGS) entry which is preliminary data.</text>
</comment>
<sequence>MDNPRAFLRSLLRLAILALATLSPHAAGAVEPGSPPLWRIRDADTTIVVHALPMAIEPGMEILGTAARAAIRAADEVAVVDFTDAGSAGLLTGLTALAAGSKASGTLADDLPPDLLDRLKRRCGEIGLDFATIERARGWMAALTLLDRAVRHAGLERAGIRAAVRRFSREVGTPVVTVSNGAAYLAFAKDMTIDEDVAGLEQVLAVTADDGAAIRLQARAWWSGDVARWSAVAPSFQVRGSKLETFDRRQPLIIAGWIVERLERPGLAVLVVDLDSFVGAGDVPALLARSGLAVERVFSR</sequence>
<dbReference type="AlphaFoldDB" id="A0A4R6RIV2"/>
<name>A0A4R6RIV2_9HYPH</name>
<evidence type="ECO:0000313" key="3">
    <source>
        <dbReference type="Proteomes" id="UP000294547"/>
    </source>
</evidence>
<organism evidence="2 3">
    <name type="scientific">Oharaeibacter diazotrophicus</name>
    <dbReference type="NCBI Taxonomy" id="1920512"/>
    <lineage>
        <taxon>Bacteria</taxon>
        <taxon>Pseudomonadati</taxon>
        <taxon>Pseudomonadota</taxon>
        <taxon>Alphaproteobacteria</taxon>
        <taxon>Hyphomicrobiales</taxon>
        <taxon>Pleomorphomonadaceae</taxon>
        <taxon>Oharaeibacter</taxon>
    </lineage>
</organism>
<accession>A0A4R6RIV2</accession>
<dbReference type="OrthoDB" id="9806326at2"/>
<dbReference type="Proteomes" id="UP000294547">
    <property type="component" value="Unassembled WGS sequence"/>
</dbReference>
<dbReference type="RefSeq" id="WP_126541404.1">
    <property type="nucleotide sequence ID" value="NZ_BSPM01000004.1"/>
</dbReference>